<dbReference type="PANTHER" id="PTHR11017">
    <property type="entry name" value="LEUCINE-RICH REPEAT-CONTAINING PROTEIN"/>
    <property type="match status" value="1"/>
</dbReference>
<keyword evidence="1" id="KW-0433">Leucine-rich repeat</keyword>
<evidence type="ECO:0000259" key="6">
    <source>
        <dbReference type="Pfam" id="PF23286"/>
    </source>
</evidence>
<dbReference type="PANTHER" id="PTHR11017:SF292">
    <property type="entry name" value="AAA+ ATPASE DOMAIN-CONTAINING PROTEIN"/>
    <property type="match status" value="1"/>
</dbReference>
<evidence type="ECO:0000256" key="3">
    <source>
        <dbReference type="ARBA" id="ARBA00022821"/>
    </source>
</evidence>
<accession>A0A059AY67</accession>
<dbReference type="InterPro" id="IPR044974">
    <property type="entry name" value="Disease_R_plants"/>
</dbReference>
<dbReference type="PRINTS" id="PR00364">
    <property type="entry name" value="DISEASERSIST"/>
</dbReference>
<feature type="domain" description="Disease resistance protein Roq1-like winged-helix" evidence="5">
    <location>
        <begin position="223"/>
        <end position="291"/>
    </location>
</feature>
<dbReference type="InterPro" id="IPR058546">
    <property type="entry name" value="RPS4B/Roq1-like_LRR"/>
</dbReference>
<dbReference type="eggNOG" id="ENOG502R4BG">
    <property type="taxonomic scope" value="Eukaryota"/>
</dbReference>
<dbReference type="InterPro" id="IPR036390">
    <property type="entry name" value="WH_DNA-bd_sf"/>
</dbReference>
<name>A0A059AY67_EUCGR</name>
<dbReference type="Pfam" id="PF00931">
    <property type="entry name" value="NB-ARC"/>
    <property type="match status" value="1"/>
</dbReference>
<dbReference type="SMART" id="SM00369">
    <property type="entry name" value="LRR_TYP"/>
    <property type="match status" value="2"/>
</dbReference>
<feature type="domain" description="NB-ARC" evidence="4">
    <location>
        <begin position="27"/>
        <end position="171"/>
    </location>
</feature>
<dbReference type="GO" id="GO:0043531">
    <property type="term" value="F:ADP binding"/>
    <property type="evidence" value="ECO:0007669"/>
    <property type="project" value="InterPro"/>
</dbReference>
<feature type="domain" description="Disease resistance protein RPS4B/Roq1-like leucine-rich repeats" evidence="6">
    <location>
        <begin position="490"/>
        <end position="683"/>
    </location>
</feature>
<evidence type="ECO:0000256" key="2">
    <source>
        <dbReference type="ARBA" id="ARBA00022737"/>
    </source>
</evidence>
<dbReference type="AlphaFoldDB" id="A0A059AY67"/>
<dbReference type="InterPro" id="IPR003591">
    <property type="entry name" value="Leu-rich_rpt_typical-subtyp"/>
</dbReference>
<dbReference type="SUPFAM" id="SSF46785">
    <property type="entry name" value="Winged helix' DNA-binding domain"/>
    <property type="match status" value="1"/>
</dbReference>
<sequence>MKELSIHLGRTPLHVANYPVGIDSRVEEVISLSQKESDDNDVLMIGLWGPGGIGKTTIAKAIYNAIAREFHGSSFLEQVRENSNKGNGLVGLQEKLLSRILYPIRLTVCTKDGGISLIRERLCSKKILLVLDDVDHLDQLNALVGQGNWFGEGSRIFVTSRDRHLLTSSHCKNCVGLPLALEVLGLFFRGRNDPAWERPLRKLSNSPDKYINRVLKISFDELEENEREIFLDFACFFKGKSIEYIKEVLDGCGFETTIGIEILIDKSLIRNEHGTLQMHDLVQLMGQNIVYQECTDDPGKRSRLWLLEDVQDILCKDTGVNAVKAIVLDLPPPEEGTTMIPEERTIDPDAFRKMKKLSMLILKEVHSSSQGPVYLPNNLRWLEWSNAPFLEFGSVRKKLVGLDIQKSHIRQVGGEFKNFKNLKYINFSQCNLVSVPDLSSIPNLESLNLDECKSLVEVHQSVACHDKLKFLSLQFCFNLSNFPHILKAKSLQALDFLGCSKLEKFSDIPEKMEHLEELDLGWTAIKELPASVENLVSVKKIKLSKCKRLSTLPSSVYKLQNLKLLNLGGCSNFVMFPENSEDSTNPNDNLGFRNLFRLDLNDCNLSEVEFLESSSSFPKLGDLNLSGNKFTHLPTSINKYHNLERLDVANCKQLQKIPQLPPNVHFLWAIGCISLQEFPNLSSLSSNCRGVVSWVTPMWRKLNELQAQKGIEPIEKKRE</sequence>
<protein>
    <submittedName>
        <fullName evidence="7">Uncharacterized protein</fullName>
    </submittedName>
</protein>
<evidence type="ECO:0000259" key="4">
    <source>
        <dbReference type="Pfam" id="PF00931"/>
    </source>
</evidence>
<dbReference type="Gene3D" id="3.40.50.300">
    <property type="entry name" value="P-loop containing nucleotide triphosphate hydrolases"/>
    <property type="match status" value="1"/>
</dbReference>
<dbReference type="InterPro" id="IPR058192">
    <property type="entry name" value="WHD_ROQ1-like"/>
</dbReference>
<keyword evidence="2" id="KW-0677">Repeat</keyword>
<keyword evidence="3" id="KW-0611">Plant defense</keyword>
<reference evidence="7" key="1">
    <citation type="submission" date="2013-07" db="EMBL/GenBank/DDBJ databases">
        <title>The genome of Eucalyptus grandis.</title>
        <authorList>
            <person name="Schmutz J."/>
            <person name="Hayes R."/>
            <person name="Myburg A."/>
            <person name="Tuskan G."/>
            <person name="Grattapaglia D."/>
            <person name="Rokhsar D.S."/>
        </authorList>
    </citation>
    <scope>NUCLEOTIDE SEQUENCE</scope>
    <source>
        <tissue evidence="7">Leaf extractions</tissue>
    </source>
</reference>
<dbReference type="Pfam" id="PF23286">
    <property type="entry name" value="LRR_13"/>
    <property type="match status" value="1"/>
</dbReference>
<dbReference type="InParanoid" id="A0A059AY67"/>
<dbReference type="OMA" id="WLKKVHI"/>
<dbReference type="InterPro" id="IPR002182">
    <property type="entry name" value="NB-ARC"/>
</dbReference>
<dbReference type="EMBL" id="KK198760">
    <property type="protein sequence ID" value="KCW58813.1"/>
    <property type="molecule type" value="Genomic_DNA"/>
</dbReference>
<dbReference type="InterPro" id="IPR027417">
    <property type="entry name" value="P-loop_NTPase"/>
</dbReference>
<dbReference type="SUPFAM" id="SSF52058">
    <property type="entry name" value="L domain-like"/>
    <property type="match status" value="1"/>
</dbReference>
<evidence type="ECO:0000259" key="5">
    <source>
        <dbReference type="Pfam" id="PF23282"/>
    </source>
</evidence>
<dbReference type="InterPro" id="IPR032675">
    <property type="entry name" value="LRR_dom_sf"/>
</dbReference>
<dbReference type="SUPFAM" id="SSF52540">
    <property type="entry name" value="P-loop containing nucleoside triphosphate hydrolases"/>
    <property type="match status" value="1"/>
</dbReference>
<gene>
    <name evidence="7" type="ORF">EUGRSUZ_H01449</name>
</gene>
<dbReference type="GO" id="GO:0006952">
    <property type="term" value="P:defense response"/>
    <property type="evidence" value="ECO:0007669"/>
    <property type="project" value="InterPro"/>
</dbReference>
<organism evidence="7">
    <name type="scientific">Eucalyptus grandis</name>
    <name type="common">Flooded gum</name>
    <dbReference type="NCBI Taxonomy" id="71139"/>
    <lineage>
        <taxon>Eukaryota</taxon>
        <taxon>Viridiplantae</taxon>
        <taxon>Streptophyta</taxon>
        <taxon>Embryophyta</taxon>
        <taxon>Tracheophyta</taxon>
        <taxon>Spermatophyta</taxon>
        <taxon>Magnoliopsida</taxon>
        <taxon>eudicotyledons</taxon>
        <taxon>Gunneridae</taxon>
        <taxon>Pentapetalae</taxon>
        <taxon>rosids</taxon>
        <taxon>malvids</taxon>
        <taxon>Myrtales</taxon>
        <taxon>Myrtaceae</taxon>
        <taxon>Myrtoideae</taxon>
        <taxon>Eucalypteae</taxon>
        <taxon>Eucalyptus</taxon>
    </lineage>
</organism>
<evidence type="ECO:0000256" key="1">
    <source>
        <dbReference type="ARBA" id="ARBA00022614"/>
    </source>
</evidence>
<dbReference type="Gene3D" id="3.80.10.10">
    <property type="entry name" value="Ribonuclease Inhibitor"/>
    <property type="match status" value="2"/>
</dbReference>
<evidence type="ECO:0000313" key="7">
    <source>
        <dbReference type="EMBL" id="KCW58813.1"/>
    </source>
</evidence>
<dbReference type="Gramene" id="KCW58813">
    <property type="protein sequence ID" value="KCW58813"/>
    <property type="gene ID" value="EUGRSUZ_H01449"/>
</dbReference>
<dbReference type="Pfam" id="PF23282">
    <property type="entry name" value="WHD_ROQ1"/>
    <property type="match status" value="1"/>
</dbReference>
<proteinExistence type="predicted"/>